<dbReference type="InterPro" id="IPR036047">
    <property type="entry name" value="F-box-like_dom_sf"/>
</dbReference>
<dbReference type="SUPFAM" id="SSF81383">
    <property type="entry name" value="F-box domain"/>
    <property type="match status" value="1"/>
</dbReference>
<protein>
    <recommendedName>
        <fullName evidence="5">F-box domain-containing protein</fullName>
    </recommendedName>
</protein>
<keyword evidence="4" id="KW-1185">Reference proteome</keyword>
<evidence type="ECO:0008006" key="5">
    <source>
        <dbReference type="Google" id="ProtNLM"/>
    </source>
</evidence>
<feature type="domain" description="F-box" evidence="1">
    <location>
        <begin position="62"/>
        <end position="98"/>
    </location>
</feature>
<dbReference type="AlphaFoldDB" id="A0AAP0DWF4"/>
<dbReference type="Pfam" id="PF08387">
    <property type="entry name" value="FBD"/>
    <property type="match status" value="1"/>
</dbReference>
<evidence type="ECO:0000259" key="1">
    <source>
        <dbReference type="Pfam" id="PF00646"/>
    </source>
</evidence>
<name>A0AAP0DWF4_9ASTR</name>
<organism evidence="3 4">
    <name type="scientific">Deinandra increscens subsp. villosa</name>
    <dbReference type="NCBI Taxonomy" id="3103831"/>
    <lineage>
        <taxon>Eukaryota</taxon>
        <taxon>Viridiplantae</taxon>
        <taxon>Streptophyta</taxon>
        <taxon>Embryophyta</taxon>
        <taxon>Tracheophyta</taxon>
        <taxon>Spermatophyta</taxon>
        <taxon>Magnoliopsida</taxon>
        <taxon>eudicotyledons</taxon>
        <taxon>Gunneridae</taxon>
        <taxon>Pentapetalae</taxon>
        <taxon>asterids</taxon>
        <taxon>campanulids</taxon>
        <taxon>Asterales</taxon>
        <taxon>Asteraceae</taxon>
        <taxon>Asteroideae</taxon>
        <taxon>Heliantheae alliance</taxon>
        <taxon>Madieae</taxon>
        <taxon>Madiinae</taxon>
        <taxon>Deinandra</taxon>
    </lineage>
</organism>
<evidence type="ECO:0000259" key="2">
    <source>
        <dbReference type="Pfam" id="PF08387"/>
    </source>
</evidence>
<proteinExistence type="predicted"/>
<dbReference type="Proteomes" id="UP001408789">
    <property type="component" value="Unassembled WGS sequence"/>
</dbReference>
<accession>A0AAP0DWF4</accession>
<evidence type="ECO:0000313" key="4">
    <source>
        <dbReference type="Proteomes" id="UP001408789"/>
    </source>
</evidence>
<dbReference type="Pfam" id="PF00646">
    <property type="entry name" value="F-box"/>
    <property type="match status" value="1"/>
</dbReference>
<sequence length="368" mass="42382">MSSHIHREVLHSPDSRSVNAIPFLDNACLQHYFGSIQLKHPIMMEAKSLSKARRSSLDIITTLPETITETILCLLPVEEAARTSILSREWRYKWTKIPKLVFNSSTVSKRTSKETQTSDVKSARSNLDRRCKLFYAIHQVLLLRQGPIHEFTLEHWDADCECFEIDQIILHLSMNHALKKLTLAFDDRRLYKLPLCAFSLHQLTDLDLIRTLILVGNQYPVDLLSQGMGYKDCTVIELFKSLPMIERLETYVVSFLEMLVLDSVPKELPTSLIHLKYDDTGYDYSNGICSDILEEYSDVWLEHLNELTIGCFSYAEPEMEFVKFILARSPVLKKVWILGVAETDQQELEALKILLRAPRISPVEIVIQ</sequence>
<dbReference type="PANTHER" id="PTHR31639:SF315">
    <property type="entry name" value="LEUCINE-RICH REPEAT DOMAIN SUPERFAMILY, F-BOX-LIKE DOMAIN SUPERFAMILY"/>
    <property type="match status" value="1"/>
</dbReference>
<evidence type="ECO:0000313" key="3">
    <source>
        <dbReference type="EMBL" id="KAK9078398.1"/>
    </source>
</evidence>
<dbReference type="InterPro" id="IPR001810">
    <property type="entry name" value="F-box_dom"/>
</dbReference>
<gene>
    <name evidence="3" type="ORF">SSX86_002455</name>
</gene>
<dbReference type="EMBL" id="JBCNJP010000006">
    <property type="protein sequence ID" value="KAK9078398.1"/>
    <property type="molecule type" value="Genomic_DNA"/>
</dbReference>
<comment type="caution">
    <text evidence="3">The sequence shown here is derived from an EMBL/GenBank/DDBJ whole genome shotgun (WGS) entry which is preliminary data.</text>
</comment>
<dbReference type="InterPro" id="IPR006566">
    <property type="entry name" value="FBD"/>
</dbReference>
<reference evidence="3 4" key="1">
    <citation type="submission" date="2024-04" db="EMBL/GenBank/DDBJ databases">
        <title>The reference genome of an endangered Asteraceae, Deinandra increscens subsp. villosa, native to the Central Coast of California.</title>
        <authorList>
            <person name="Guilliams M."/>
            <person name="Hasenstab-Lehman K."/>
            <person name="Meyer R."/>
            <person name="Mcevoy S."/>
        </authorList>
    </citation>
    <scope>NUCLEOTIDE SEQUENCE [LARGE SCALE GENOMIC DNA]</scope>
    <source>
        <tissue evidence="3">Leaf</tissue>
    </source>
</reference>
<dbReference type="PANTHER" id="PTHR31639">
    <property type="entry name" value="F-BOX PROTEIN-LIKE"/>
    <property type="match status" value="1"/>
</dbReference>
<feature type="domain" description="FBD" evidence="2">
    <location>
        <begin position="301"/>
        <end position="335"/>
    </location>
</feature>